<evidence type="ECO:0000313" key="8">
    <source>
        <dbReference type="Proteomes" id="UP000799324"/>
    </source>
</evidence>
<dbReference type="Gene3D" id="3.50.50.60">
    <property type="entry name" value="FAD/NAD(P)-binding domain"/>
    <property type="match status" value="1"/>
</dbReference>
<keyword evidence="3" id="KW-0560">Oxidoreductase</keyword>
<feature type="binding site" evidence="4">
    <location>
        <position position="239"/>
    </location>
    <ligand>
        <name>FAD</name>
        <dbReference type="ChEBI" id="CHEBI:57692"/>
    </ligand>
</feature>
<sequence length="547" mass="58217">MKSLVFSLAGLASLGAVVAECEADAYDVIVVGAGPAGIVVADRMSEAGKKTLLLEQGGASYYITGGRKRPSWLNGTDLSRVDVPGLYKSIFATQDNLTCSSDYLNSFSGCTLGGCTAINAGLFFQPPASDFDTYFPENWKSADVADAITKVRAKQPFTDNPSQDGKRYLQSGFEVAREWLVEGAGYAEVTINDAADDKSKVFGHPEYNYEGGQRSGPVKTYLQSALDRPNFSLLTGARVTRVDRDGETATAVIVGGTNGTETSYSVCSGSGRIILSGGALASPQLLMVSGIGDPEALTNLTTNGVLSISSSDWINNTAVGDKLFDNPNTFIELTSPNITSYEYSYDNPPTTDKELYLTKRSGPYSFGSQTSAFWDMIPDGNGTIGCQGTIDSSGALDFTANNTITLNVYGTSGLHSTGKVVLDERGLAGASVPFYTDKRDAVAVATFIHNIFAALPASLTPHLIARNSTLEELTTWVSTWSQYTLGNVLHWSSSCRFETCVDTNTQVLGMDNLHVVDASIVPPLTTNPVFGVMIAAERASELILALD</sequence>
<dbReference type="PANTHER" id="PTHR47190">
    <property type="entry name" value="DEHYDROGENASE, PUTATIVE-RELATED"/>
    <property type="match status" value="1"/>
</dbReference>
<keyword evidence="5" id="KW-0732">Signal</keyword>
<dbReference type="SUPFAM" id="SSF54373">
    <property type="entry name" value="FAD-linked reductases, C-terminal domain"/>
    <property type="match status" value="1"/>
</dbReference>
<evidence type="ECO:0000256" key="5">
    <source>
        <dbReference type="SAM" id="SignalP"/>
    </source>
</evidence>
<dbReference type="InterPro" id="IPR053208">
    <property type="entry name" value="GMC_Oxidoreductase_CD"/>
</dbReference>
<dbReference type="AlphaFoldDB" id="A0A6A6SXD1"/>
<evidence type="ECO:0000256" key="4">
    <source>
        <dbReference type="PIRSR" id="PIRSR000137-2"/>
    </source>
</evidence>
<feature type="signal peptide" evidence="5">
    <location>
        <begin position="1"/>
        <end position="19"/>
    </location>
</feature>
<proteinExistence type="inferred from homology"/>
<dbReference type="GO" id="GO:0016614">
    <property type="term" value="F:oxidoreductase activity, acting on CH-OH group of donors"/>
    <property type="evidence" value="ECO:0007669"/>
    <property type="project" value="InterPro"/>
</dbReference>
<dbReference type="Pfam" id="PF05199">
    <property type="entry name" value="GMC_oxred_C"/>
    <property type="match status" value="1"/>
</dbReference>
<evidence type="ECO:0000256" key="3">
    <source>
        <dbReference type="ARBA" id="ARBA00023002"/>
    </source>
</evidence>
<gene>
    <name evidence="7" type="ORF">K491DRAFT_696241</name>
</gene>
<keyword evidence="8" id="KW-1185">Reference proteome</keyword>
<feature type="domain" description="Glucose-methanol-choline oxidoreductase N-terminal" evidence="6">
    <location>
        <begin position="278"/>
        <end position="292"/>
    </location>
</feature>
<dbReference type="Gene3D" id="3.30.410.10">
    <property type="entry name" value="Cholesterol Oxidase, domain 2"/>
    <property type="match status" value="1"/>
</dbReference>
<organism evidence="7 8">
    <name type="scientific">Lophiostoma macrostomum CBS 122681</name>
    <dbReference type="NCBI Taxonomy" id="1314788"/>
    <lineage>
        <taxon>Eukaryota</taxon>
        <taxon>Fungi</taxon>
        <taxon>Dikarya</taxon>
        <taxon>Ascomycota</taxon>
        <taxon>Pezizomycotina</taxon>
        <taxon>Dothideomycetes</taxon>
        <taxon>Pleosporomycetidae</taxon>
        <taxon>Pleosporales</taxon>
        <taxon>Lophiostomataceae</taxon>
        <taxon>Lophiostoma</taxon>
    </lineage>
</organism>
<evidence type="ECO:0000313" key="7">
    <source>
        <dbReference type="EMBL" id="KAF2651727.1"/>
    </source>
</evidence>
<dbReference type="InterPro" id="IPR012132">
    <property type="entry name" value="GMC_OxRdtase"/>
</dbReference>
<dbReference type="PROSITE" id="PS00624">
    <property type="entry name" value="GMC_OXRED_2"/>
    <property type="match status" value="1"/>
</dbReference>
<dbReference type="InterPro" id="IPR036188">
    <property type="entry name" value="FAD/NAD-bd_sf"/>
</dbReference>
<comment type="cofactor">
    <cofactor evidence="4">
        <name>FAD</name>
        <dbReference type="ChEBI" id="CHEBI:57692"/>
    </cofactor>
</comment>
<dbReference type="PIRSF" id="PIRSF000137">
    <property type="entry name" value="Alcohol_oxidase"/>
    <property type="match status" value="1"/>
</dbReference>
<evidence type="ECO:0000259" key="6">
    <source>
        <dbReference type="PROSITE" id="PS00624"/>
    </source>
</evidence>
<reference evidence="7" key="1">
    <citation type="journal article" date="2020" name="Stud. Mycol.">
        <title>101 Dothideomycetes genomes: a test case for predicting lifestyles and emergence of pathogens.</title>
        <authorList>
            <person name="Haridas S."/>
            <person name="Albert R."/>
            <person name="Binder M."/>
            <person name="Bloem J."/>
            <person name="Labutti K."/>
            <person name="Salamov A."/>
            <person name="Andreopoulos B."/>
            <person name="Baker S."/>
            <person name="Barry K."/>
            <person name="Bills G."/>
            <person name="Bluhm B."/>
            <person name="Cannon C."/>
            <person name="Castanera R."/>
            <person name="Culley D."/>
            <person name="Daum C."/>
            <person name="Ezra D."/>
            <person name="Gonzalez J."/>
            <person name="Henrissat B."/>
            <person name="Kuo A."/>
            <person name="Liang C."/>
            <person name="Lipzen A."/>
            <person name="Lutzoni F."/>
            <person name="Magnuson J."/>
            <person name="Mondo S."/>
            <person name="Nolan M."/>
            <person name="Ohm R."/>
            <person name="Pangilinan J."/>
            <person name="Park H.-J."/>
            <person name="Ramirez L."/>
            <person name="Alfaro M."/>
            <person name="Sun H."/>
            <person name="Tritt A."/>
            <person name="Yoshinaga Y."/>
            <person name="Zwiers L.-H."/>
            <person name="Turgeon B."/>
            <person name="Goodwin S."/>
            <person name="Spatafora J."/>
            <person name="Crous P."/>
            <person name="Grigoriev I."/>
        </authorList>
    </citation>
    <scope>NUCLEOTIDE SEQUENCE</scope>
    <source>
        <strain evidence="7">CBS 122681</strain>
    </source>
</reference>
<dbReference type="InterPro" id="IPR003953">
    <property type="entry name" value="FAD-dep_OxRdtase_2_FAD-bd"/>
</dbReference>
<dbReference type="Pfam" id="PF00890">
    <property type="entry name" value="FAD_binding_2"/>
    <property type="match status" value="1"/>
</dbReference>
<protein>
    <submittedName>
        <fullName evidence="7">GMC oxidoreductase</fullName>
    </submittedName>
</protein>
<dbReference type="GO" id="GO:0050660">
    <property type="term" value="F:flavin adenine dinucleotide binding"/>
    <property type="evidence" value="ECO:0007669"/>
    <property type="project" value="InterPro"/>
</dbReference>
<dbReference type="PRINTS" id="PR00411">
    <property type="entry name" value="PNDRDTASEI"/>
</dbReference>
<dbReference type="SUPFAM" id="SSF51905">
    <property type="entry name" value="FAD/NAD(P)-binding domain"/>
    <property type="match status" value="1"/>
</dbReference>
<dbReference type="PANTHER" id="PTHR47190:SF1">
    <property type="entry name" value="GLUCOSE-METHANOL-CHOLINE OXIDOREDUCTASE N-TERMINAL DOMAIN-CONTAINING PROTEIN"/>
    <property type="match status" value="1"/>
</dbReference>
<dbReference type="Proteomes" id="UP000799324">
    <property type="component" value="Unassembled WGS sequence"/>
</dbReference>
<keyword evidence="4" id="KW-0274">FAD</keyword>
<evidence type="ECO:0000256" key="2">
    <source>
        <dbReference type="ARBA" id="ARBA00022630"/>
    </source>
</evidence>
<feature type="chain" id="PRO_5025484481" evidence="5">
    <location>
        <begin position="20"/>
        <end position="547"/>
    </location>
</feature>
<keyword evidence="2" id="KW-0285">Flavoprotein</keyword>
<name>A0A6A6SXD1_9PLEO</name>
<accession>A0A6A6SXD1</accession>
<dbReference type="InterPro" id="IPR000172">
    <property type="entry name" value="GMC_OxRdtase_N"/>
</dbReference>
<evidence type="ECO:0000256" key="1">
    <source>
        <dbReference type="ARBA" id="ARBA00010790"/>
    </source>
</evidence>
<dbReference type="EMBL" id="MU004419">
    <property type="protein sequence ID" value="KAF2651727.1"/>
    <property type="molecule type" value="Genomic_DNA"/>
</dbReference>
<dbReference type="Pfam" id="PF00732">
    <property type="entry name" value="GMC_oxred_N"/>
    <property type="match status" value="1"/>
</dbReference>
<comment type="similarity">
    <text evidence="1">Belongs to the GMC oxidoreductase family.</text>
</comment>
<dbReference type="InterPro" id="IPR007867">
    <property type="entry name" value="GMC_OxRtase_C"/>
</dbReference>
<dbReference type="OrthoDB" id="413885at2759"/>